<evidence type="ECO:0000313" key="4">
    <source>
        <dbReference type="Proteomes" id="UP001501455"/>
    </source>
</evidence>
<gene>
    <name evidence="3" type="ORF">GCM10019016_056780</name>
</gene>
<feature type="region of interest" description="Disordered" evidence="1">
    <location>
        <begin position="27"/>
        <end position="54"/>
    </location>
</feature>
<name>A0ABP6TUX2_9ACTN</name>
<sequence>MKSLNAAVVLAGAVAVACAATPAVAHEGTKSPADGLAGAAKQIADGPVQAGPHERSPYVVAAGDKGALAKVAQQSGPPVVQRTDGSLLGGLSVA</sequence>
<evidence type="ECO:0008006" key="5">
    <source>
        <dbReference type="Google" id="ProtNLM"/>
    </source>
</evidence>
<proteinExistence type="predicted"/>
<dbReference type="EMBL" id="BAAAXF010000037">
    <property type="protein sequence ID" value="GAA3498575.1"/>
    <property type="molecule type" value="Genomic_DNA"/>
</dbReference>
<protein>
    <recommendedName>
        <fullName evidence="5">ATP-binding protein</fullName>
    </recommendedName>
</protein>
<feature type="chain" id="PRO_5047083484" description="ATP-binding protein" evidence="2">
    <location>
        <begin position="26"/>
        <end position="94"/>
    </location>
</feature>
<comment type="caution">
    <text evidence="3">The sequence shown here is derived from an EMBL/GenBank/DDBJ whole genome shotgun (WGS) entry which is preliminary data.</text>
</comment>
<feature type="region of interest" description="Disordered" evidence="1">
    <location>
        <begin position="71"/>
        <end position="94"/>
    </location>
</feature>
<evidence type="ECO:0000256" key="1">
    <source>
        <dbReference type="SAM" id="MobiDB-lite"/>
    </source>
</evidence>
<evidence type="ECO:0000313" key="3">
    <source>
        <dbReference type="EMBL" id="GAA3498575.1"/>
    </source>
</evidence>
<accession>A0ABP6TUX2</accession>
<dbReference type="Proteomes" id="UP001501455">
    <property type="component" value="Unassembled WGS sequence"/>
</dbReference>
<feature type="signal peptide" evidence="2">
    <location>
        <begin position="1"/>
        <end position="25"/>
    </location>
</feature>
<dbReference type="PROSITE" id="PS51257">
    <property type="entry name" value="PROKAR_LIPOPROTEIN"/>
    <property type="match status" value="1"/>
</dbReference>
<keyword evidence="2" id="KW-0732">Signal</keyword>
<organism evidence="3 4">
    <name type="scientific">Streptomyces prasinosporus</name>
    <dbReference type="NCBI Taxonomy" id="68256"/>
    <lineage>
        <taxon>Bacteria</taxon>
        <taxon>Bacillati</taxon>
        <taxon>Actinomycetota</taxon>
        <taxon>Actinomycetes</taxon>
        <taxon>Kitasatosporales</taxon>
        <taxon>Streptomycetaceae</taxon>
        <taxon>Streptomyces</taxon>
        <taxon>Streptomyces albogriseolus group</taxon>
    </lineage>
</organism>
<keyword evidence="4" id="KW-1185">Reference proteome</keyword>
<reference evidence="4" key="1">
    <citation type="journal article" date="2019" name="Int. J. Syst. Evol. Microbiol.">
        <title>The Global Catalogue of Microorganisms (GCM) 10K type strain sequencing project: providing services to taxonomists for standard genome sequencing and annotation.</title>
        <authorList>
            <consortium name="The Broad Institute Genomics Platform"/>
            <consortium name="The Broad Institute Genome Sequencing Center for Infectious Disease"/>
            <person name="Wu L."/>
            <person name="Ma J."/>
        </authorList>
    </citation>
    <scope>NUCLEOTIDE SEQUENCE [LARGE SCALE GENOMIC DNA]</scope>
    <source>
        <strain evidence="4">JCM 4816</strain>
    </source>
</reference>
<evidence type="ECO:0000256" key="2">
    <source>
        <dbReference type="SAM" id="SignalP"/>
    </source>
</evidence>